<dbReference type="RefSeq" id="WP_132702100.1">
    <property type="nucleotide sequence ID" value="NZ_SLZR01000010.1"/>
</dbReference>
<feature type="transmembrane region" description="Helical" evidence="10">
    <location>
        <begin position="20"/>
        <end position="39"/>
    </location>
</feature>
<name>A0A4R3I343_9GAMM</name>
<feature type="transmembrane region" description="Helical" evidence="10">
    <location>
        <begin position="172"/>
        <end position="191"/>
    </location>
</feature>
<evidence type="ECO:0000256" key="3">
    <source>
        <dbReference type="ARBA" id="ARBA00022106"/>
    </source>
</evidence>
<feature type="transmembrane region" description="Helical" evidence="10">
    <location>
        <begin position="419"/>
        <end position="440"/>
    </location>
</feature>
<dbReference type="NCBIfam" id="TIGR00797">
    <property type="entry name" value="matE"/>
    <property type="match status" value="1"/>
</dbReference>
<comment type="caution">
    <text evidence="11">The sequence shown here is derived from an EMBL/GenBank/DDBJ whole genome shotgun (WGS) entry which is preliminary data.</text>
</comment>
<evidence type="ECO:0000256" key="2">
    <source>
        <dbReference type="ARBA" id="ARBA00008417"/>
    </source>
</evidence>
<evidence type="ECO:0000256" key="1">
    <source>
        <dbReference type="ARBA" id="ARBA00004429"/>
    </source>
</evidence>
<dbReference type="GO" id="GO:0046677">
    <property type="term" value="P:response to antibiotic"/>
    <property type="evidence" value="ECO:0007669"/>
    <property type="project" value="UniProtKB-KW"/>
</dbReference>
<proteinExistence type="inferred from homology"/>
<keyword evidence="12" id="KW-1185">Reference proteome</keyword>
<dbReference type="PANTHER" id="PTHR43823">
    <property type="entry name" value="SPORULATION PROTEIN YKVU"/>
    <property type="match status" value="1"/>
</dbReference>
<feature type="transmembrane region" description="Helical" evidence="10">
    <location>
        <begin position="197"/>
        <end position="218"/>
    </location>
</feature>
<accession>A0A4R3I343</accession>
<protein>
    <recommendedName>
        <fullName evidence="3">Multidrug export protein MepA</fullName>
    </recommendedName>
</protein>
<dbReference type="PIRSF" id="PIRSF006603">
    <property type="entry name" value="DinF"/>
    <property type="match status" value="1"/>
</dbReference>
<dbReference type="PANTHER" id="PTHR43823:SF3">
    <property type="entry name" value="MULTIDRUG EXPORT PROTEIN MEPA"/>
    <property type="match status" value="1"/>
</dbReference>
<dbReference type="InterPro" id="IPR002528">
    <property type="entry name" value="MATE_fam"/>
</dbReference>
<feature type="transmembrane region" description="Helical" evidence="10">
    <location>
        <begin position="318"/>
        <end position="345"/>
    </location>
</feature>
<evidence type="ECO:0000256" key="9">
    <source>
        <dbReference type="ARBA" id="ARBA00023251"/>
    </source>
</evidence>
<evidence type="ECO:0000256" key="8">
    <source>
        <dbReference type="ARBA" id="ARBA00023136"/>
    </source>
</evidence>
<feature type="transmembrane region" description="Helical" evidence="10">
    <location>
        <begin position="139"/>
        <end position="160"/>
    </location>
</feature>
<dbReference type="InterPro" id="IPR048279">
    <property type="entry name" value="MdtK-like"/>
</dbReference>
<keyword evidence="9" id="KW-0046">Antibiotic resistance</keyword>
<evidence type="ECO:0000256" key="5">
    <source>
        <dbReference type="ARBA" id="ARBA00022475"/>
    </source>
</evidence>
<dbReference type="Proteomes" id="UP000295793">
    <property type="component" value="Unassembled WGS sequence"/>
</dbReference>
<reference evidence="11 12" key="1">
    <citation type="submission" date="2019-03" db="EMBL/GenBank/DDBJ databases">
        <title>Genomic Encyclopedia of Archaeal and Bacterial Type Strains, Phase II (KMG-II): from individual species to whole genera.</title>
        <authorList>
            <person name="Goeker M."/>
        </authorList>
    </citation>
    <scope>NUCLEOTIDE SEQUENCE [LARGE SCALE GENOMIC DNA]</scope>
    <source>
        <strain evidence="11 12">DSM 15388</strain>
    </source>
</reference>
<feature type="transmembrane region" description="Helical" evidence="10">
    <location>
        <begin position="274"/>
        <end position="297"/>
    </location>
</feature>
<dbReference type="Pfam" id="PF01554">
    <property type="entry name" value="MatE"/>
    <property type="match status" value="2"/>
</dbReference>
<sequence length="464" mass="49561">MKRAASSDFLGKEPLFPLLMRLSVPAVVGMMVMAMYNIVDSIFVGRGAGSLALAGLAIAFPVQISLGALGQMVGVGSASIASRKLGEGKQDEAEAALGACVAFVLILGVLVTGLLAMTLESTLTLFGATDAILPYAKDYVQVLLWAVPLQMAAMSTMNLIRAEGNAKKAMNVMLTGIVLNIILDPIFIFVLDMGIKGAAWATVIGQAVNFVLVFLYYLRGNSVLKLKRENLKLRFKLIREIVVLGLPNFVQMAGTGLIATIINNLLGSFSGEVAISTYGIISRLMSFLMMPLGGIAQGFQPIAGFNYGAKNYLRVRQVFMLALGLGAGISLLFFSLVMTFPGALIGLFTTDPELQAYAIPALKMFCMATPIIGFQMISSIYFQAIGQARPAMLLGLSRQFIVLLPMIFLLSHFYQAQGIWVAFPASDLISVLVTGLVLSFELRKLNKKIGEASGSGIEPQASGV</sequence>
<feature type="transmembrane region" description="Helical" evidence="10">
    <location>
        <begin position="241"/>
        <end position="262"/>
    </location>
</feature>
<gene>
    <name evidence="11" type="ORF">BCF53_110131</name>
</gene>
<keyword evidence="8 10" id="KW-0472">Membrane</keyword>
<evidence type="ECO:0000256" key="4">
    <source>
        <dbReference type="ARBA" id="ARBA00022448"/>
    </source>
</evidence>
<feature type="transmembrane region" description="Helical" evidence="10">
    <location>
        <begin position="357"/>
        <end position="381"/>
    </location>
</feature>
<comment type="similarity">
    <text evidence="2">Belongs to the multi antimicrobial extrusion (MATE) (TC 2.A.66.1) family. MepA subfamily.</text>
</comment>
<dbReference type="GO" id="GO:0042910">
    <property type="term" value="F:xenobiotic transmembrane transporter activity"/>
    <property type="evidence" value="ECO:0007669"/>
    <property type="project" value="InterPro"/>
</dbReference>
<dbReference type="GO" id="GO:0005886">
    <property type="term" value="C:plasma membrane"/>
    <property type="evidence" value="ECO:0007669"/>
    <property type="project" value="UniProtKB-SubCell"/>
</dbReference>
<evidence type="ECO:0000256" key="7">
    <source>
        <dbReference type="ARBA" id="ARBA00022989"/>
    </source>
</evidence>
<dbReference type="OrthoDB" id="9811110at2"/>
<organism evidence="11 12">
    <name type="scientific">Reinekea marinisedimentorum</name>
    <dbReference type="NCBI Taxonomy" id="230495"/>
    <lineage>
        <taxon>Bacteria</taxon>
        <taxon>Pseudomonadati</taxon>
        <taxon>Pseudomonadota</taxon>
        <taxon>Gammaproteobacteria</taxon>
        <taxon>Oceanospirillales</taxon>
        <taxon>Saccharospirillaceae</taxon>
        <taxon>Reinekea</taxon>
    </lineage>
</organism>
<dbReference type="InterPro" id="IPR045070">
    <property type="entry name" value="MATE_MepA-like"/>
</dbReference>
<keyword evidence="6 10" id="KW-0812">Transmembrane</keyword>
<feature type="transmembrane region" description="Helical" evidence="10">
    <location>
        <begin position="393"/>
        <end position="413"/>
    </location>
</feature>
<keyword evidence="4" id="KW-0813">Transport</keyword>
<evidence type="ECO:0000313" key="12">
    <source>
        <dbReference type="Proteomes" id="UP000295793"/>
    </source>
</evidence>
<evidence type="ECO:0000256" key="10">
    <source>
        <dbReference type="SAM" id="Phobius"/>
    </source>
</evidence>
<keyword evidence="7 10" id="KW-1133">Transmembrane helix</keyword>
<dbReference type="AlphaFoldDB" id="A0A4R3I343"/>
<evidence type="ECO:0000313" key="11">
    <source>
        <dbReference type="EMBL" id="TCS40209.1"/>
    </source>
</evidence>
<keyword evidence="5" id="KW-1003">Cell membrane</keyword>
<comment type="subcellular location">
    <subcellularLocation>
        <location evidence="1">Cell inner membrane</location>
        <topology evidence="1">Multi-pass membrane protein</topology>
    </subcellularLocation>
</comment>
<dbReference type="GO" id="GO:0015297">
    <property type="term" value="F:antiporter activity"/>
    <property type="evidence" value="ECO:0007669"/>
    <property type="project" value="InterPro"/>
</dbReference>
<dbReference type="CDD" id="cd13143">
    <property type="entry name" value="MATE_MepA_like"/>
    <property type="match status" value="1"/>
</dbReference>
<dbReference type="InterPro" id="IPR051327">
    <property type="entry name" value="MATE_MepA_subfamily"/>
</dbReference>
<dbReference type="EMBL" id="SLZR01000010">
    <property type="protein sequence ID" value="TCS40209.1"/>
    <property type="molecule type" value="Genomic_DNA"/>
</dbReference>
<feature type="transmembrane region" description="Helical" evidence="10">
    <location>
        <begin position="51"/>
        <end position="74"/>
    </location>
</feature>
<evidence type="ECO:0000256" key="6">
    <source>
        <dbReference type="ARBA" id="ARBA00022692"/>
    </source>
</evidence>
<feature type="transmembrane region" description="Helical" evidence="10">
    <location>
        <begin position="95"/>
        <end position="119"/>
    </location>
</feature>